<evidence type="ECO:0000313" key="1">
    <source>
        <dbReference type="EMBL" id="GMF02680.1"/>
    </source>
</evidence>
<dbReference type="Proteomes" id="UP001165064">
    <property type="component" value="Unassembled WGS sequence"/>
</dbReference>
<comment type="caution">
    <text evidence="1">The sequence shown here is derived from an EMBL/GenBank/DDBJ whole genome shotgun (WGS) entry which is preliminary data.</text>
</comment>
<reference evidence="1" key="1">
    <citation type="submission" date="2023-04" db="EMBL/GenBank/DDBJ databases">
        <title>Ambrosiozyma monospora NBRC 10751.</title>
        <authorList>
            <person name="Ichikawa N."/>
            <person name="Sato H."/>
            <person name="Tonouchi N."/>
        </authorList>
    </citation>
    <scope>NUCLEOTIDE SEQUENCE</scope>
    <source>
        <strain evidence="1">NBRC 10751</strain>
    </source>
</reference>
<gene>
    <name evidence="1" type="ORF">Amon02_001153600</name>
</gene>
<dbReference type="EMBL" id="BSXS01012611">
    <property type="protein sequence ID" value="GMF02680.1"/>
    <property type="molecule type" value="Genomic_DNA"/>
</dbReference>
<name>A0ACB5U5H6_AMBMO</name>
<accession>A0ACB5U5H6</accession>
<sequence>MHLRVIKDSAVRNRTKKTIKFDIGIGDTLHDDGVVFPDAFDNNPDQAEQTNPLRTDQEQQSYETVQETSSSEQQGQENVEQEMLEDSDDETESPVITPDYIRDEVTGRYTENLSREWFVITPNDPDLQNLNEAIKVPDGVTFPSDFFESIKERITGLETELYKKAILKDLIHGSYSYILFDSQVRAIRHDFEKYCKDIDFDFPFARKTIPFSLGT</sequence>
<keyword evidence="2" id="KW-1185">Reference proteome</keyword>
<organism evidence="1 2">
    <name type="scientific">Ambrosiozyma monospora</name>
    <name type="common">Yeast</name>
    <name type="synonym">Endomycopsis monosporus</name>
    <dbReference type="NCBI Taxonomy" id="43982"/>
    <lineage>
        <taxon>Eukaryota</taxon>
        <taxon>Fungi</taxon>
        <taxon>Dikarya</taxon>
        <taxon>Ascomycota</taxon>
        <taxon>Saccharomycotina</taxon>
        <taxon>Pichiomycetes</taxon>
        <taxon>Pichiales</taxon>
        <taxon>Pichiaceae</taxon>
        <taxon>Ambrosiozyma</taxon>
    </lineage>
</organism>
<protein>
    <submittedName>
        <fullName evidence="1">Unnamed protein product</fullName>
    </submittedName>
</protein>
<proteinExistence type="predicted"/>
<evidence type="ECO:0000313" key="2">
    <source>
        <dbReference type="Proteomes" id="UP001165064"/>
    </source>
</evidence>